<feature type="compositionally biased region" description="Low complexity" evidence="6">
    <location>
        <begin position="137"/>
        <end position="146"/>
    </location>
</feature>
<dbReference type="AlphaFoldDB" id="A0AAD4JYE8"/>
<dbReference type="GO" id="GO:0005576">
    <property type="term" value="C:extracellular region"/>
    <property type="evidence" value="ECO:0007669"/>
    <property type="project" value="UniProtKB-SubCell"/>
</dbReference>
<feature type="compositionally biased region" description="Basic residues" evidence="6">
    <location>
        <begin position="97"/>
        <end position="109"/>
    </location>
</feature>
<evidence type="ECO:0000256" key="7">
    <source>
        <dbReference type="SAM" id="SignalP"/>
    </source>
</evidence>
<feature type="chain" id="PRO_5042046853" description="Pleiotrophin/Midkine C-terminal domain-containing protein" evidence="7">
    <location>
        <begin position="32"/>
        <end position="301"/>
    </location>
</feature>
<evidence type="ECO:0000256" key="1">
    <source>
        <dbReference type="ARBA" id="ARBA00004613"/>
    </source>
</evidence>
<accession>A0AAD4JYE8</accession>
<dbReference type="GO" id="GO:0008083">
    <property type="term" value="F:growth factor activity"/>
    <property type="evidence" value="ECO:0007669"/>
    <property type="project" value="InterPro"/>
</dbReference>
<comment type="subcellular location">
    <subcellularLocation>
        <location evidence="1">Secreted</location>
    </subcellularLocation>
</comment>
<feature type="compositionally biased region" description="Low complexity" evidence="6">
    <location>
        <begin position="74"/>
        <end position="86"/>
    </location>
</feature>
<evidence type="ECO:0000256" key="2">
    <source>
        <dbReference type="ARBA" id="ARBA00005403"/>
    </source>
</evidence>
<keyword evidence="4 7" id="KW-0732">Signal</keyword>
<dbReference type="InterPro" id="IPR020090">
    <property type="entry name" value="PTN/MK_C_dom"/>
</dbReference>
<feature type="compositionally biased region" description="Basic and acidic residues" evidence="6">
    <location>
        <begin position="276"/>
        <end position="292"/>
    </location>
</feature>
<comment type="caution">
    <text evidence="9">The sequence shown here is derived from an EMBL/GenBank/DDBJ whole genome shotgun (WGS) entry which is preliminary data.</text>
</comment>
<evidence type="ECO:0000256" key="5">
    <source>
        <dbReference type="ARBA" id="ARBA00023157"/>
    </source>
</evidence>
<feature type="region of interest" description="Disordered" evidence="6">
    <location>
        <begin position="246"/>
        <end position="301"/>
    </location>
</feature>
<dbReference type="Proteomes" id="UP001200034">
    <property type="component" value="Unassembled WGS sequence"/>
</dbReference>
<protein>
    <recommendedName>
        <fullName evidence="8">Pleiotrophin/Midkine C-terminal domain-containing protein</fullName>
    </recommendedName>
</protein>
<dbReference type="PANTHER" id="PTHR21050:SF1">
    <property type="entry name" value="MIDKINE AND PLEIOTROPHIN 1, ISOFORM A-RELATED"/>
    <property type="match status" value="1"/>
</dbReference>
<dbReference type="GO" id="GO:0008201">
    <property type="term" value="F:heparin binding"/>
    <property type="evidence" value="ECO:0007669"/>
    <property type="project" value="TreeGrafter"/>
</dbReference>
<dbReference type="Pfam" id="PF01091">
    <property type="entry name" value="PTN_MK_C"/>
    <property type="match status" value="1"/>
</dbReference>
<dbReference type="EMBL" id="JAJJHW010002774">
    <property type="protein sequence ID" value="KAH8365922.1"/>
    <property type="molecule type" value="Genomic_DNA"/>
</dbReference>
<evidence type="ECO:0000259" key="8">
    <source>
        <dbReference type="Pfam" id="PF01091"/>
    </source>
</evidence>
<feature type="region of interest" description="Disordered" evidence="6">
    <location>
        <begin position="72"/>
        <end position="183"/>
    </location>
</feature>
<keyword evidence="3" id="KW-0964">Secreted</keyword>
<dbReference type="InterPro" id="IPR038130">
    <property type="entry name" value="PTN/MK_C_dom_sf"/>
</dbReference>
<sequence length="301" mass="32729">MNLLITSAPARATLLHFVLVALALMPALIYGHGHHGSGKKHAIALSELAHGAHLVMETHSGDVHVRPAREALPEEVASPAAAAQPASGTTVGAGGNKRVKNNNKNKANKAQHQMQHAGGSGRRAGYKKSAVLNGEDQQQQQQQQQQHGHHNNGKQQRQLPVHSQHRNGKRSGAKKASEKGPTCRYAKSSWTECDAKTNMRTRTLSLKKGESHCLPTRTMQKACKKACRYEKSPWSECIAGQITREDKLKPSEDGSPQPNCNPVRVMNKKCKSAGAGDRHAAGGVRSNKERKPKEKGKKRRP</sequence>
<feature type="domain" description="Pleiotrophin/Midkine C-terminal" evidence="8">
    <location>
        <begin position="182"/>
        <end position="225"/>
    </location>
</feature>
<evidence type="ECO:0000313" key="9">
    <source>
        <dbReference type="EMBL" id="KAH8365922.1"/>
    </source>
</evidence>
<dbReference type="PANTHER" id="PTHR21050">
    <property type="entry name" value="MIDKINE AND PLEIOTROPHIN 1, ISOFORM A-RELATED"/>
    <property type="match status" value="1"/>
</dbReference>
<reference evidence="9" key="1">
    <citation type="journal article" date="2021" name="Mol. Ecol. Resour.">
        <title>Phylogenomic analyses of the genus Drosophila reveals genomic signals of climate adaptation.</title>
        <authorList>
            <person name="Li F."/>
            <person name="Rane R.V."/>
            <person name="Luria V."/>
            <person name="Xiong Z."/>
            <person name="Chen J."/>
            <person name="Li Z."/>
            <person name="Catullo R.A."/>
            <person name="Griffin P.C."/>
            <person name="Schiffer M."/>
            <person name="Pearce S."/>
            <person name="Lee S.F."/>
            <person name="McElroy K."/>
            <person name="Stocker A."/>
            <person name="Shirriffs J."/>
            <person name="Cockerell F."/>
            <person name="Coppin C."/>
            <person name="Sgro C.M."/>
            <person name="Karger A."/>
            <person name="Cain J.W."/>
            <person name="Weber J.A."/>
            <person name="Santpere G."/>
            <person name="Kirschner M.W."/>
            <person name="Hoffmann A.A."/>
            <person name="Oakeshott J.G."/>
            <person name="Zhang G."/>
        </authorList>
    </citation>
    <scope>NUCLEOTIDE SEQUENCE</scope>
    <source>
        <strain evidence="9">BGI-SZ-2011g</strain>
    </source>
</reference>
<organism evidence="9 10">
    <name type="scientific">Drosophila rubida</name>
    <dbReference type="NCBI Taxonomy" id="30044"/>
    <lineage>
        <taxon>Eukaryota</taxon>
        <taxon>Metazoa</taxon>
        <taxon>Ecdysozoa</taxon>
        <taxon>Arthropoda</taxon>
        <taxon>Hexapoda</taxon>
        <taxon>Insecta</taxon>
        <taxon>Pterygota</taxon>
        <taxon>Neoptera</taxon>
        <taxon>Endopterygota</taxon>
        <taxon>Diptera</taxon>
        <taxon>Brachycera</taxon>
        <taxon>Muscomorpha</taxon>
        <taxon>Ephydroidea</taxon>
        <taxon>Drosophilidae</taxon>
        <taxon>Drosophila</taxon>
    </lineage>
</organism>
<proteinExistence type="inferred from homology"/>
<dbReference type="Gene3D" id="2.30.90.10">
    <property type="entry name" value="Heparin-binding Growth Factor, Midkine, Chain A- C-terminal Domain"/>
    <property type="match status" value="2"/>
</dbReference>
<evidence type="ECO:0000256" key="4">
    <source>
        <dbReference type="ARBA" id="ARBA00022729"/>
    </source>
</evidence>
<comment type="similarity">
    <text evidence="2">Belongs to the pleiotrophin family.</text>
</comment>
<name>A0AAD4JYE8_9MUSC</name>
<feature type="compositionally biased region" description="Basic residues" evidence="6">
    <location>
        <begin position="163"/>
        <end position="173"/>
    </location>
</feature>
<keyword evidence="5" id="KW-1015">Disulfide bond</keyword>
<feature type="signal peptide" evidence="7">
    <location>
        <begin position="1"/>
        <end position="31"/>
    </location>
</feature>
<keyword evidence="10" id="KW-1185">Reference proteome</keyword>
<evidence type="ECO:0000256" key="6">
    <source>
        <dbReference type="SAM" id="MobiDB-lite"/>
    </source>
</evidence>
<evidence type="ECO:0000313" key="10">
    <source>
        <dbReference type="Proteomes" id="UP001200034"/>
    </source>
</evidence>
<evidence type="ECO:0000256" key="3">
    <source>
        <dbReference type="ARBA" id="ARBA00022525"/>
    </source>
</evidence>
<gene>
    <name evidence="9" type="ORF">KR093_007397</name>
</gene>
<dbReference type="FunFam" id="2.30.90.10:FF:000001">
    <property type="entry name" value="Pleiotrophin"/>
    <property type="match status" value="1"/>
</dbReference>
<dbReference type="GO" id="GO:0048332">
    <property type="term" value="P:mesoderm morphogenesis"/>
    <property type="evidence" value="ECO:0007669"/>
    <property type="project" value="TreeGrafter"/>
</dbReference>